<dbReference type="PANTHER" id="PTHR31190:SF142">
    <property type="entry name" value="ETHYLENE-RESPONSIVE TRANSCRIPTION FACTOR RAP2-3"/>
    <property type="match status" value="1"/>
</dbReference>
<dbReference type="SUPFAM" id="SSF54171">
    <property type="entry name" value="DNA-binding domain"/>
    <property type="match status" value="1"/>
</dbReference>
<dbReference type="InterPro" id="IPR036955">
    <property type="entry name" value="AP2/ERF_dom_sf"/>
</dbReference>
<reference evidence="7" key="1">
    <citation type="submission" date="2015-03" db="EMBL/GenBank/DDBJ databases">
        <title>A transcriptome of Araucaria cunninghamii, an australian fine timber species.</title>
        <authorList>
            <person name="Jing Yi C.J.Y."/>
            <person name="Yin San L.Y.S."/>
            <person name="Abdul Karim S.S."/>
            <person name="Wan Azmi N.N."/>
            <person name="Hercus R.R."/>
            <person name="Croft L.L."/>
        </authorList>
    </citation>
    <scope>NUCLEOTIDE SEQUENCE</scope>
    <source>
        <strain evidence="7">MI0301</strain>
        <tissue evidence="7">Leaf</tissue>
    </source>
</reference>
<evidence type="ECO:0000256" key="1">
    <source>
        <dbReference type="ARBA" id="ARBA00004123"/>
    </source>
</evidence>
<evidence type="ECO:0000313" key="7">
    <source>
        <dbReference type="EMBL" id="JAG93739.1"/>
    </source>
</evidence>
<accession>A0A0D6QT96</accession>
<keyword evidence="5" id="KW-0539">Nucleus</keyword>
<dbReference type="InterPro" id="IPR044808">
    <property type="entry name" value="ERF_plant"/>
</dbReference>
<sequence>MCGGAIVSDFISNHRSRRATVDDIWEQQSKLWFDVEGREAEVVLQAPERGGRKRKNAYRGIRKRPFGKWAAEIRDPRKGERVWLGTFHTAEEAAHAYDAAAREIRGKKAKLNFPSQTSTPSQKINEEKCVEGEVKAPDFAQRFGMSHGTKRGFEEVKSEVFPCAADSALRHGSYQLSTCAPKQSRPCQTVPLSYSVQDNFNATEMKSLMPLHHSADVKPPSVQVGSFDCGSGNTSFDSAHFSLKSSDYDESELGNILELSSSAEGKVEADETAEEVVFREELRALASYLDLAEPSYSEGSGENQNQLSEMGVVDEGSVSDDEGLEQLWNFDGRLASV</sequence>
<name>A0A0D6QT96_ARACU</name>
<evidence type="ECO:0000256" key="3">
    <source>
        <dbReference type="ARBA" id="ARBA00023125"/>
    </source>
</evidence>
<evidence type="ECO:0000256" key="2">
    <source>
        <dbReference type="ARBA" id="ARBA00023015"/>
    </source>
</evidence>
<evidence type="ECO:0000256" key="4">
    <source>
        <dbReference type="ARBA" id="ARBA00023163"/>
    </source>
</evidence>
<dbReference type="Gene3D" id="3.30.730.10">
    <property type="entry name" value="AP2/ERF domain"/>
    <property type="match status" value="1"/>
</dbReference>
<proteinExistence type="predicted"/>
<protein>
    <recommendedName>
        <fullName evidence="6">AP2/ERF domain-containing protein</fullName>
    </recommendedName>
</protein>
<organism evidence="7">
    <name type="scientific">Araucaria cunninghamii</name>
    <name type="common">Hoop pine</name>
    <name type="synonym">Moreton Bay pine</name>
    <dbReference type="NCBI Taxonomy" id="56994"/>
    <lineage>
        <taxon>Eukaryota</taxon>
        <taxon>Viridiplantae</taxon>
        <taxon>Streptophyta</taxon>
        <taxon>Embryophyta</taxon>
        <taxon>Tracheophyta</taxon>
        <taxon>Spermatophyta</taxon>
        <taxon>Pinopsida</taxon>
        <taxon>Pinidae</taxon>
        <taxon>Conifers II</taxon>
        <taxon>Araucariales</taxon>
        <taxon>Araucariaceae</taxon>
        <taxon>Araucaria</taxon>
    </lineage>
</organism>
<dbReference type="CDD" id="cd00018">
    <property type="entry name" value="AP2"/>
    <property type="match status" value="1"/>
</dbReference>
<dbReference type="PANTHER" id="PTHR31190">
    <property type="entry name" value="DNA-BINDING DOMAIN"/>
    <property type="match status" value="1"/>
</dbReference>
<keyword evidence="4" id="KW-0804">Transcription</keyword>
<dbReference type="PROSITE" id="PS51032">
    <property type="entry name" value="AP2_ERF"/>
    <property type="match status" value="1"/>
</dbReference>
<dbReference type="PRINTS" id="PR00367">
    <property type="entry name" value="ETHRSPELEMNT"/>
</dbReference>
<dbReference type="GO" id="GO:0003700">
    <property type="term" value="F:DNA-binding transcription factor activity"/>
    <property type="evidence" value="ECO:0007669"/>
    <property type="project" value="InterPro"/>
</dbReference>
<dbReference type="InterPro" id="IPR001471">
    <property type="entry name" value="AP2/ERF_dom"/>
</dbReference>
<evidence type="ECO:0000256" key="5">
    <source>
        <dbReference type="ARBA" id="ARBA00023242"/>
    </source>
</evidence>
<dbReference type="GO" id="GO:0003677">
    <property type="term" value="F:DNA binding"/>
    <property type="evidence" value="ECO:0007669"/>
    <property type="project" value="UniProtKB-KW"/>
</dbReference>
<dbReference type="GO" id="GO:0005634">
    <property type="term" value="C:nucleus"/>
    <property type="evidence" value="ECO:0007669"/>
    <property type="project" value="UniProtKB-SubCell"/>
</dbReference>
<dbReference type="InterPro" id="IPR016177">
    <property type="entry name" value="DNA-bd_dom_sf"/>
</dbReference>
<feature type="domain" description="AP2/ERF" evidence="6">
    <location>
        <begin position="57"/>
        <end position="114"/>
    </location>
</feature>
<dbReference type="SMART" id="SM00380">
    <property type="entry name" value="AP2"/>
    <property type="match status" value="1"/>
</dbReference>
<dbReference type="FunFam" id="3.30.730.10:FF:000001">
    <property type="entry name" value="Ethylene-responsive transcription factor 2"/>
    <property type="match status" value="1"/>
</dbReference>
<comment type="subcellular location">
    <subcellularLocation>
        <location evidence="1">Nucleus</location>
    </subcellularLocation>
</comment>
<dbReference type="AlphaFoldDB" id="A0A0D6QT96"/>
<keyword evidence="2" id="KW-0805">Transcription regulation</keyword>
<dbReference type="EMBL" id="GCKF01045772">
    <property type="protein sequence ID" value="JAG93739.1"/>
    <property type="molecule type" value="Transcribed_RNA"/>
</dbReference>
<evidence type="ECO:0000259" key="6">
    <source>
        <dbReference type="PROSITE" id="PS51032"/>
    </source>
</evidence>
<keyword evidence="3" id="KW-0238">DNA-binding</keyword>
<dbReference type="GO" id="GO:0009873">
    <property type="term" value="P:ethylene-activated signaling pathway"/>
    <property type="evidence" value="ECO:0007669"/>
    <property type="project" value="InterPro"/>
</dbReference>
<dbReference type="Pfam" id="PF00847">
    <property type="entry name" value="AP2"/>
    <property type="match status" value="1"/>
</dbReference>